<gene>
    <name evidence="2" type="ORF">V1286_006368</name>
</gene>
<feature type="transmembrane region" description="Helical" evidence="1">
    <location>
        <begin position="6"/>
        <end position="24"/>
    </location>
</feature>
<keyword evidence="1" id="KW-0812">Transmembrane</keyword>
<dbReference type="RefSeq" id="WP_334486235.1">
    <property type="nucleotide sequence ID" value="NZ_JAZHRV010000001.1"/>
</dbReference>
<evidence type="ECO:0000313" key="3">
    <source>
        <dbReference type="Proteomes" id="UP001364224"/>
    </source>
</evidence>
<evidence type="ECO:0000256" key="1">
    <source>
        <dbReference type="SAM" id="Phobius"/>
    </source>
</evidence>
<keyword evidence="3" id="KW-1185">Reference proteome</keyword>
<name>A0ABU8BJX4_9BRAD</name>
<evidence type="ECO:0000313" key="2">
    <source>
        <dbReference type="EMBL" id="MEH2558839.1"/>
    </source>
</evidence>
<dbReference type="EMBL" id="JAZHRV010000001">
    <property type="protein sequence ID" value="MEH2558839.1"/>
    <property type="molecule type" value="Genomic_DNA"/>
</dbReference>
<keyword evidence="1" id="KW-0472">Membrane</keyword>
<proteinExistence type="predicted"/>
<accession>A0ABU8BJX4</accession>
<organism evidence="2 3">
    <name type="scientific">Bradyrhizobium algeriense</name>
    <dbReference type="NCBI Taxonomy" id="634784"/>
    <lineage>
        <taxon>Bacteria</taxon>
        <taxon>Pseudomonadati</taxon>
        <taxon>Pseudomonadota</taxon>
        <taxon>Alphaproteobacteria</taxon>
        <taxon>Hyphomicrobiales</taxon>
        <taxon>Nitrobacteraceae</taxon>
        <taxon>Bradyrhizobium</taxon>
    </lineage>
</organism>
<comment type="caution">
    <text evidence="2">The sequence shown here is derived from an EMBL/GenBank/DDBJ whole genome shotgun (WGS) entry which is preliminary data.</text>
</comment>
<sequence length="50" mass="5109">MTAAALMADGPALFAGSLLGIVAFRNINEIGFRRTIPVLLLLPGASLALA</sequence>
<reference evidence="2 3" key="1">
    <citation type="submission" date="2024-02" db="EMBL/GenBank/DDBJ databases">
        <title>Adaptive strategies in a cosmopolitan and abundant soil bacterium.</title>
        <authorList>
            <person name="Carini P."/>
        </authorList>
    </citation>
    <scope>NUCLEOTIDE SEQUENCE [LARGE SCALE GENOMIC DNA]</scope>
    <source>
        <strain evidence="2 3">AZCC 1608</strain>
    </source>
</reference>
<protein>
    <submittedName>
        <fullName evidence="2">Uncharacterized protein</fullName>
    </submittedName>
</protein>
<keyword evidence="1" id="KW-1133">Transmembrane helix</keyword>
<dbReference type="Proteomes" id="UP001364224">
    <property type="component" value="Unassembled WGS sequence"/>
</dbReference>